<dbReference type="AlphaFoldDB" id="A0A1Y1XQ17"/>
<protein>
    <recommendedName>
        <fullName evidence="2">C2CD3 N-terminal C2 domain-containing protein</fullName>
    </recommendedName>
</protein>
<dbReference type="GO" id="GO:0005815">
    <property type="term" value="C:microtubule organizing center"/>
    <property type="evidence" value="ECO:0007669"/>
    <property type="project" value="TreeGrafter"/>
</dbReference>
<proteinExistence type="predicted"/>
<accession>A0A1Y1XQ17</accession>
<dbReference type="GO" id="GO:0060271">
    <property type="term" value="P:cilium assembly"/>
    <property type="evidence" value="ECO:0007669"/>
    <property type="project" value="TreeGrafter"/>
</dbReference>
<evidence type="ECO:0000256" key="1">
    <source>
        <dbReference type="SAM" id="MobiDB-lite"/>
    </source>
</evidence>
<name>A0A1Y1XQ17_9FUNG</name>
<gene>
    <name evidence="3" type="ORF">BCR32DRAFT_308098</name>
</gene>
<dbReference type="EMBL" id="MCFG01000007">
    <property type="protein sequence ID" value="ORX87606.1"/>
    <property type="molecule type" value="Genomic_DNA"/>
</dbReference>
<sequence length="364" mass="41821">MSRNINKISSKIHGSSTSKNKTIKYDERYSTTDISIPPKVKGITYYFLTVNINTLIWKDINYKKKYTSYGITTSRSTVKVRLQWWGDDTGSGSIFYPYIAGPNSTKSKFKNENNSIYENSIKRKKINNIPNRKNKNFYKVTSATYPICCDIHELNLYFTDMKNIILDIIVDGSIMGKSIIEDLANITETLKPIHKTYPVYLVSPKGNIKQSIIAELDVEFILQKNKFNNRMEKMMTLSSTQKSENTTEEIKDLNSIITEEIQSDTEIPVKETKEYLKNSVPINNTEKSSNNSKDNKSNSITENEDNNNNQKNGNEESQFILDNILTNECTANIMNTKEPLNSIKDYSEYSIENIKEEKKGFIII</sequence>
<evidence type="ECO:0000313" key="4">
    <source>
        <dbReference type="Proteomes" id="UP000193944"/>
    </source>
</evidence>
<feature type="region of interest" description="Disordered" evidence="1">
    <location>
        <begin position="278"/>
        <end position="314"/>
    </location>
</feature>
<feature type="compositionally biased region" description="Low complexity" evidence="1">
    <location>
        <begin position="283"/>
        <end position="314"/>
    </location>
</feature>
<dbReference type="PANTHER" id="PTHR21254:SF1">
    <property type="entry name" value="C2 DOMAIN-CONTAINING PROTEIN 3"/>
    <property type="match status" value="1"/>
</dbReference>
<dbReference type="OrthoDB" id="79771at2759"/>
<feature type="domain" description="C2CD3 N-terminal C2" evidence="2">
    <location>
        <begin position="34"/>
        <end position="224"/>
    </location>
</feature>
<dbReference type="Pfam" id="PF25339">
    <property type="entry name" value="C2_C2CD3_N"/>
    <property type="match status" value="1"/>
</dbReference>
<keyword evidence="4" id="KW-1185">Reference proteome</keyword>
<dbReference type="Proteomes" id="UP000193944">
    <property type="component" value="Unassembled WGS sequence"/>
</dbReference>
<evidence type="ECO:0000259" key="2">
    <source>
        <dbReference type="Pfam" id="PF25339"/>
    </source>
</evidence>
<reference evidence="3 4" key="2">
    <citation type="submission" date="2016-08" db="EMBL/GenBank/DDBJ databases">
        <title>Pervasive Adenine N6-methylation of Active Genes in Fungi.</title>
        <authorList>
            <consortium name="DOE Joint Genome Institute"/>
            <person name="Mondo S.J."/>
            <person name="Dannebaum R.O."/>
            <person name="Kuo R.C."/>
            <person name="Labutti K."/>
            <person name="Haridas S."/>
            <person name="Kuo A."/>
            <person name="Salamov A."/>
            <person name="Ahrendt S.R."/>
            <person name="Lipzen A."/>
            <person name="Sullivan W."/>
            <person name="Andreopoulos W.B."/>
            <person name="Clum A."/>
            <person name="Lindquist E."/>
            <person name="Daum C."/>
            <person name="Ramamoorthy G.K."/>
            <person name="Gryganskyi A."/>
            <person name="Culley D."/>
            <person name="Magnuson J.K."/>
            <person name="James T.Y."/>
            <person name="O'Malley M.A."/>
            <person name="Stajich J.E."/>
            <person name="Spatafora J.W."/>
            <person name="Visel A."/>
            <person name="Grigoriev I.V."/>
        </authorList>
    </citation>
    <scope>NUCLEOTIDE SEQUENCE [LARGE SCALE GENOMIC DNA]</scope>
    <source>
        <strain evidence="3 4">S4</strain>
    </source>
</reference>
<evidence type="ECO:0000313" key="3">
    <source>
        <dbReference type="EMBL" id="ORX87606.1"/>
    </source>
</evidence>
<reference evidence="3 4" key="1">
    <citation type="submission" date="2016-08" db="EMBL/GenBank/DDBJ databases">
        <title>A Parts List for Fungal Cellulosomes Revealed by Comparative Genomics.</title>
        <authorList>
            <consortium name="DOE Joint Genome Institute"/>
            <person name="Haitjema C.H."/>
            <person name="Gilmore S.P."/>
            <person name="Henske J.K."/>
            <person name="Solomon K.V."/>
            <person name="De Groot R."/>
            <person name="Kuo A."/>
            <person name="Mondo S.J."/>
            <person name="Salamov A.A."/>
            <person name="Labutti K."/>
            <person name="Zhao Z."/>
            <person name="Chiniquy J."/>
            <person name="Barry K."/>
            <person name="Brewer H.M."/>
            <person name="Purvine S.O."/>
            <person name="Wright A.T."/>
            <person name="Boxma B."/>
            <person name="Van Alen T."/>
            <person name="Hackstein J.H."/>
            <person name="Baker S.E."/>
            <person name="Grigoriev I.V."/>
            <person name="O'Malley M.A."/>
        </authorList>
    </citation>
    <scope>NUCLEOTIDE SEQUENCE [LARGE SCALE GENOMIC DNA]</scope>
    <source>
        <strain evidence="3 4">S4</strain>
    </source>
</reference>
<organism evidence="3 4">
    <name type="scientific">Anaeromyces robustus</name>
    <dbReference type="NCBI Taxonomy" id="1754192"/>
    <lineage>
        <taxon>Eukaryota</taxon>
        <taxon>Fungi</taxon>
        <taxon>Fungi incertae sedis</taxon>
        <taxon>Chytridiomycota</taxon>
        <taxon>Chytridiomycota incertae sedis</taxon>
        <taxon>Neocallimastigomycetes</taxon>
        <taxon>Neocallimastigales</taxon>
        <taxon>Neocallimastigaceae</taxon>
        <taxon>Anaeromyces</taxon>
    </lineage>
</organism>
<dbReference type="PANTHER" id="PTHR21254">
    <property type="entry name" value="C2 DOMAIN-CONTAINING PROTEIN 3"/>
    <property type="match status" value="1"/>
</dbReference>
<comment type="caution">
    <text evidence="3">The sequence shown here is derived from an EMBL/GenBank/DDBJ whole genome shotgun (WGS) entry which is preliminary data.</text>
</comment>
<dbReference type="InterPro" id="IPR057537">
    <property type="entry name" value="C2_C2CD3_N"/>
</dbReference>